<dbReference type="InterPro" id="IPR044878">
    <property type="entry name" value="UbiA_sf"/>
</dbReference>
<dbReference type="OrthoDB" id="2908954at2"/>
<dbReference type="Gene3D" id="1.10.357.140">
    <property type="entry name" value="UbiA prenyltransferase"/>
    <property type="match status" value="1"/>
</dbReference>
<keyword evidence="4 5" id="KW-0472">Membrane</keyword>
<feature type="transmembrane region" description="Helical" evidence="5">
    <location>
        <begin position="179"/>
        <end position="201"/>
    </location>
</feature>
<dbReference type="GO" id="GO:0016020">
    <property type="term" value="C:membrane"/>
    <property type="evidence" value="ECO:0007669"/>
    <property type="project" value="UniProtKB-SubCell"/>
</dbReference>
<dbReference type="AlphaFoldDB" id="A0A4V3IPA1"/>
<feature type="transmembrane region" description="Helical" evidence="5">
    <location>
        <begin position="250"/>
        <end position="276"/>
    </location>
</feature>
<dbReference type="PANTHER" id="PTHR42723:SF1">
    <property type="entry name" value="CHLOROPHYLL SYNTHASE, CHLOROPLASTIC"/>
    <property type="match status" value="1"/>
</dbReference>
<evidence type="ECO:0000256" key="1">
    <source>
        <dbReference type="ARBA" id="ARBA00004141"/>
    </source>
</evidence>
<keyword evidence="7" id="KW-1185">Reference proteome</keyword>
<feature type="transmembrane region" description="Helical" evidence="5">
    <location>
        <begin position="135"/>
        <end position="159"/>
    </location>
</feature>
<protein>
    <submittedName>
        <fullName evidence="6">4-hydroxybenzoate polyprenyltransferase</fullName>
    </submittedName>
</protein>
<evidence type="ECO:0000256" key="3">
    <source>
        <dbReference type="ARBA" id="ARBA00022989"/>
    </source>
</evidence>
<dbReference type="NCBIfam" id="NF045897">
    <property type="entry name" value="SCO3242_trans"/>
    <property type="match status" value="1"/>
</dbReference>
<comment type="subcellular location">
    <subcellularLocation>
        <location evidence="1">Membrane</location>
        <topology evidence="1">Multi-pass membrane protein</topology>
    </subcellularLocation>
</comment>
<proteinExistence type="predicted"/>
<reference evidence="6 7" key="1">
    <citation type="submission" date="2019-03" db="EMBL/GenBank/DDBJ databases">
        <title>Genomics of glacier-inhabiting Cryobacterium strains.</title>
        <authorList>
            <person name="Liu Q."/>
            <person name="Xin Y.-H."/>
        </authorList>
    </citation>
    <scope>NUCLEOTIDE SEQUENCE [LARGE SCALE GENOMIC DNA]</scope>
    <source>
        <strain evidence="6 7">TMT1-1</strain>
    </source>
</reference>
<evidence type="ECO:0000313" key="7">
    <source>
        <dbReference type="Proteomes" id="UP000298424"/>
    </source>
</evidence>
<organism evidence="6 7">
    <name type="scientific">Cryobacterium lyxosi</name>
    <dbReference type="NCBI Taxonomy" id="1259228"/>
    <lineage>
        <taxon>Bacteria</taxon>
        <taxon>Bacillati</taxon>
        <taxon>Actinomycetota</taxon>
        <taxon>Actinomycetes</taxon>
        <taxon>Micrococcales</taxon>
        <taxon>Microbacteriaceae</taxon>
        <taxon>Cryobacterium</taxon>
    </lineage>
</organism>
<feature type="transmembrane region" description="Helical" evidence="5">
    <location>
        <begin position="208"/>
        <end position="230"/>
    </location>
</feature>
<dbReference type="PANTHER" id="PTHR42723">
    <property type="entry name" value="CHLOROPHYLL SYNTHASE"/>
    <property type="match status" value="1"/>
</dbReference>
<comment type="caution">
    <text evidence="6">The sequence shown here is derived from an EMBL/GenBank/DDBJ whole genome shotgun (WGS) entry which is preliminary data.</text>
</comment>
<sequence>MTPDAFARLVRLPAALTAPGDTLAGAAASGRSLGPHTVLLPLCSTLIYWAGMALNDYADRALDAVERPERPIPAGDVTPTEALAVAIVLTTAGVGMAALSGGRRALAVALPLAASVWAYDLVFKSTPFGPVSMAATRLLDVLLGAGSVPAALPAALTVFTHTLGTTTLSLDEVHGSKNGVVGTLAVAGTTGAAVMAAFGRVRQPANKWLPRVVGAALATVYLGTVAPAQLRARNTRAAADVRRAVGASVIGTIGLQAALIARSGAVGTGLAVAALLPLGRRLTRRVSAT</sequence>
<evidence type="ECO:0000256" key="5">
    <source>
        <dbReference type="SAM" id="Phobius"/>
    </source>
</evidence>
<evidence type="ECO:0000256" key="2">
    <source>
        <dbReference type="ARBA" id="ARBA00022692"/>
    </source>
</evidence>
<evidence type="ECO:0000256" key="4">
    <source>
        <dbReference type="ARBA" id="ARBA00023136"/>
    </source>
</evidence>
<dbReference type="Pfam" id="PF01040">
    <property type="entry name" value="UbiA"/>
    <property type="match status" value="1"/>
</dbReference>
<dbReference type="InterPro" id="IPR050475">
    <property type="entry name" value="Prenyltransferase_related"/>
</dbReference>
<keyword evidence="2 5" id="KW-0812">Transmembrane</keyword>
<gene>
    <name evidence="6" type="ORF">E3T27_06730</name>
</gene>
<keyword evidence="3 5" id="KW-1133">Transmembrane helix</keyword>
<keyword evidence="6" id="KW-0808">Transferase</keyword>
<dbReference type="EMBL" id="SOGT01000008">
    <property type="protein sequence ID" value="TFD26695.1"/>
    <property type="molecule type" value="Genomic_DNA"/>
</dbReference>
<dbReference type="Proteomes" id="UP000298424">
    <property type="component" value="Unassembled WGS sequence"/>
</dbReference>
<dbReference type="InterPro" id="IPR000537">
    <property type="entry name" value="UbiA_prenyltransferase"/>
</dbReference>
<accession>A0A4V3IPA1</accession>
<dbReference type="CDD" id="cd13964">
    <property type="entry name" value="PT_UbiA_1"/>
    <property type="match status" value="1"/>
</dbReference>
<name>A0A4V3IPA1_9MICO</name>
<evidence type="ECO:0000313" key="6">
    <source>
        <dbReference type="EMBL" id="TFD26695.1"/>
    </source>
</evidence>
<dbReference type="GO" id="GO:0016765">
    <property type="term" value="F:transferase activity, transferring alkyl or aryl (other than methyl) groups"/>
    <property type="evidence" value="ECO:0007669"/>
    <property type="project" value="InterPro"/>
</dbReference>